<evidence type="ECO:0000256" key="8">
    <source>
        <dbReference type="ARBA" id="ARBA00022932"/>
    </source>
</evidence>
<dbReference type="EC" id="2.7.7.7" evidence="2"/>
<dbReference type="InterPro" id="IPR050238">
    <property type="entry name" value="DNA_Rep/Repair_Clamp_Loader"/>
</dbReference>
<comment type="similarity">
    <text evidence="1">Belongs to the DnaX/STICHEL family.</text>
</comment>
<dbReference type="EMBL" id="CM035424">
    <property type="protein sequence ID" value="KAH7351544.1"/>
    <property type="molecule type" value="Genomic_DNA"/>
</dbReference>
<dbReference type="GO" id="GO:0003689">
    <property type="term" value="F:DNA clamp loader activity"/>
    <property type="evidence" value="ECO:0007669"/>
    <property type="project" value="TreeGrafter"/>
</dbReference>
<dbReference type="Proteomes" id="UP000825935">
    <property type="component" value="Chromosome 19"/>
</dbReference>
<gene>
    <name evidence="12" type="ORF">KP509_19G002300</name>
</gene>
<evidence type="ECO:0000259" key="11">
    <source>
        <dbReference type="SMART" id="SM00382"/>
    </source>
</evidence>
<keyword evidence="8" id="KW-0239">DNA-directed DNA polymerase</keyword>
<dbReference type="AlphaFoldDB" id="A0A8T2SKZ0"/>
<feature type="region of interest" description="Disordered" evidence="10">
    <location>
        <begin position="833"/>
        <end position="872"/>
    </location>
</feature>
<keyword evidence="3" id="KW-0150">Chloroplast</keyword>
<name>A0A8T2SKZ0_CERRI</name>
<keyword evidence="3" id="KW-0934">Plastid</keyword>
<evidence type="ECO:0000256" key="6">
    <source>
        <dbReference type="ARBA" id="ARBA00022833"/>
    </source>
</evidence>
<dbReference type="GO" id="GO:0009360">
    <property type="term" value="C:DNA polymerase III complex"/>
    <property type="evidence" value="ECO:0007669"/>
    <property type="project" value="InterPro"/>
</dbReference>
<dbReference type="InterPro" id="IPR027417">
    <property type="entry name" value="P-loop_NTPase"/>
</dbReference>
<evidence type="ECO:0000313" key="12">
    <source>
        <dbReference type="EMBL" id="KAH7351544.1"/>
    </source>
</evidence>
<feature type="region of interest" description="Disordered" evidence="10">
    <location>
        <begin position="132"/>
        <end position="159"/>
    </location>
</feature>
<feature type="compositionally biased region" description="Basic residues" evidence="10">
    <location>
        <begin position="376"/>
        <end position="389"/>
    </location>
</feature>
<keyword evidence="5" id="KW-0547">Nucleotide-binding</keyword>
<feature type="compositionally biased region" description="Polar residues" evidence="10">
    <location>
        <begin position="132"/>
        <end position="158"/>
    </location>
</feature>
<dbReference type="CDD" id="cd00009">
    <property type="entry name" value="AAA"/>
    <property type="match status" value="1"/>
</dbReference>
<dbReference type="PANTHER" id="PTHR11669:SF0">
    <property type="entry name" value="PROTEIN STICHEL-LIKE 2"/>
    <property type="match status" value="1"/>
</dbReference>
<dbReference type="InterPro" id="IPR054506">
    <property type="entry name" value="DnaA_N-like_STI"/>
</dbReference>
<keyword evidence="4" id="KW-0479">Metal-binding</keyword>
<dbReference type="FunFam" id="1.10.8.60:FF:000013">
    <property type="entry name" value="DNA polymerase III subunit gamma/tau"/>
    <property type="match status" value="1"/>
</dbReference>
<accession>A0A8T2SKZ0</accession>
<proteinExistence type="inferred from homology"/>
<dbReference type="Pfam" id="PF22608">
    <property type="entry name" value="DNAX_ATPase_lid"/>
    <property type="match status" value="1"/>
</dbReference>
<organism evidence="12 13">
    <name type="scientific">Ceratopteris richardii</name>
    <name type="common">Triangle waterfern</name>
    <dbReference type="NCBI Taxonomy" id="49495"/>
    <lineage>
        <taxon>Eukaryota</taxon>
        <taxon>Viridiplantae</taxon>
        <taxon>Streptophyta</taxon>
        <taxon>Embryophyta</taxon>
        <taxon>Tracheophyta</taxon>
        <taxon>Polypodiopsida</taxon>
        <taxon>Polypodiidae</taxon>
        <taxon>Polypodiales</taxon>
        <taxon>Pteridineae</taxon>
        <taxon>Pteridaceae</taxon>
        <taxon>Parkerioideae</taxon>
        <taxon>Ceratopteris</taxon>
    </lineage>
</organism>
<dbReference type="Gene3D" id="3.40.50.300">
    <property type="entry name" value="P-loop containing nucleotide triphosphate hydrolases"/>
    <property type="match status" value="1"/>
</dbReference>
<evidence type="ECO:0000256" key="10">
    <source>
        <dbReference type="SAM" id="MobiDB-lite"/>
    </source>
</evidence>
<dbReference type="InterPro" id="IPR012763">
    <property type="entry name" value="DNA_pol_III_sug/sutau_N"/>
</dbReference>
<dbReference type="SMART" id="SM00382">
    <property type="entry name" value="AAA"/>
    <property type="match status" value="1"/>
</dbReference>
<keyword evidence="8" id="KW-0808">Transferase</keyword>
<keyword evidence="8" id="KW-0548">Nucleotidyltransferase</keyword>
<dbReference type="GO" id="GO:0005524">
    <property type="term" value="F:ATP binding"/>
    <property type="evidence" value="ECO:0007669"/>
    <property type="project" value="UniProtKB-KW"/>
</dbReference>
<dbReference type="GO" id="GO:0046872">
    <property type="term" value="F:metal ion binding"/>
    <property type="evidence" value="ECO:0007669"/>
    <property type="project" value="UniProtKB-KW"/>
</dbReference>
<dbReference type="Gene3D" id="1.10.8.60">
    <property type="match status" value="1"/>
</dbReference>
<keyword evidence="6" id="KW-0862">Zinc</keyword>
<dbReference type="GO" id="GO:0006261">
    <property type="term" value="P:DNA-templated DNA replication"/>
    <property type="evidence" value="ECO:0007669"/>
    <property type="project" value="TreeGrafter"/>
</dbReference>
<dbReference type="GO" id="GO:0003887">
    <property type="term" value="F:DNA-directed DNA polymerase activity"/>
    <property type="evidence" value="ECO:0007669"/>
    <property type="project" value="UniProtKB-KW"/>
</dbReference>
<evidence type="ECO:0000256" key="1">
    <source>
        <dbReference type="ARBA" id="ARBA00006360"/>
    </source>
</evidence>
<dbReference type="OrthoDB" id="8123313at2759"/>
<dbReference type="InterPro" id="IPR045085">
    <property type="entry name" value="HLD_clamp_pol_III_gamma_tau"/>
</dbReference>
<evidence type="ECO:0000256" key="3">
    <source>
        <dbReference type="ARBA" id="ARBA00022528"/>
    </source>
</evidence>
<dbReference type="Pfam" id="PF13177">
    <property type="entry name" value="DNA_pol3_delta2"/>
    <property type="match status" value="1"/>
</dbReference>
<feature type="domain" description="AAA+ ATPase" evidence="11">
    <location>
        <begin position="502"/>
        <end position="644"/>
    </location>
</feature>
<dbReference type="GO" id="GO:0006281">
    <property type="term" value="P:DNA repair"/>
    <property type="evidence" value="ECO:0007669"/>
    <property type="project" value="TreeGrafter"/>
</dbReference>
<keyword evidence="7" id="KW-0067">ATP-binding</keyword>
<protein>
    <recommendedName>
        <fullName evidence="2">DNA-directed DNA polymerase</fullName>
        <ecNumber evidence="2">2.7.7.7</ecNumber>
    </recommendedName>
</protein>
<dbReference type="SUPFAM" id="SSF52540">
    <property type="entry name" value="P-loop containing nucleoside triphosphate hydrolases"/>
    <property type="match status" value="1"/>
</dbReference>
<evidence type="ECO:0000256" key="2">
    <source>
        <dbReference type="ARBA" id="ARBA00012417"/>
    </source>
</evidence>
<sequence length="1169" mass="130599">MAAQGRHGRSRISKNHRFEESSFTDFLDSYGVFQCRSQDGELPLMSDAVVWMKVRRPLSGASVLETTNSYLNQKSYRGRNNRFNHLNVERLPLVEEDKKTALSVCSGARSDALLFEGICTQEEENLLRFNSKGTNQASKNPKQNSAHRSGLSSSSTRNFLHGKTEKLSDDEFSLHHWMTFNYNEKHADRRRHRGLGLASYVEESGSPNVSLPCFCIGELPCKQSNRKRKTSKLARGGCKLSTECRRPCCQSSIYVYPVDLCSNDHYFPSSDIQPPLFDTLCNPEPQIEQKRSLNYHSKGLLHFTAKNGVNSESNNLHKQLGKAKLNALKNVKGPFCDDGLNGSHLPRDVKRMEHKNLFSRNRRKTLLNSSSRYILAKHKRKSATSRSHSKVTQNRLQRVRNRKDTEEIYSFQANCLPCGKKIHASGMKKAIKANSDKTKRRRTSKNSNIIKVKETVGQSNFFSEKSTYRCLSNKYRPTMLEDLIGQSLVARLLSQAASKDRVAPVYLFQGLSGTGKTTTARIFARAINCTSSGGSKPCGLCGKCRALTSGKASCIWELSAASYNGIEHIHQLVESIDFTSRSPRYKVFIIDECHVFSLQTWSTLLKLFEEPPMHAVFILITTESEKVPLNVVSRCQRLQFLRIKHSDIVSRLESIANFENIFTEPGVLDLIASKANGSLRDAETLLDQLSLLDQRIVSATFHKLVGSVSDEKLMSLLNSAMSSDAVSIVQKTREIIGLGVDPLELISELEALVINILAGRYVAMEIGRNDEYLLAHAWSDVEKQKLRTALQLLLETEVQVRRVSLFKVIWLIMALLQLGSMFQSKATHGGATTKFMPVTRSTPKRTKQRTRRGPEGNLLPKARGGESDSAFESGIEDPARQVSLRSMTDHASHSTVLGDAFMSNLEEQSLINNGINIHQKSPMNLGDLWQNVVNICRPISLSNFLQNHSRLISLSLSAVNVVAHLVFVKPADTITAETHRARILESFKEVLGPYVKVQLHLASGLCRAGLIEESSAESDTVSSEIQTCWEGSDCRDEKASSDVKLRNAEVDISQNPSFLIDAVRSCGNNTSFPSWSVARARITVDGQHTSSNIIHLSNRHSVKASDHSLPANSGCPIADWCSLVQTPLNGGLYMACCLHLKKRVKTNGWKVVRLHARKYLHDCFSTKSR</sequence>
<reference evidence="12" key="1">
    <citation type="submission" date="2021-08" db="EMBL/GenBank/DDBJ databases">
        <title>WGS assembly of Ceratopteris richardii.</title>
        <authorList>
            <person name="Marchant D.B."/>
            <person name="Chen G."/>
            <person name="Jenkins J."/>
            <person name="Shu S."/>
            <person name="Leebens-Mack J."/>
            <person name="Grimwood J."/>
            <person name="Schmutz J."/>
            <person name="Soltis P."/>
            <person name="Soltis D."/>
            <person name="Chen Z.-H."/>
        </authorList>
    </citation>
    <scope>NUCLEOTIDE SEQUENCE</scope>
    <source>
        <strain evidence="12">Whitten #5841</strain>
        <tissue evidence="12">Leaf</tissue>
    </source>
</reference>
<dbReference type="NCBIfam" id="TIGR02397">
    <property type="entry name" value="dnaX_nterm"/>
    <property type="match status" value="1"/>
</dbReference>
<evidence type="ECO:0000313" key="13">
    <source>
        <dbReference type="Proteomes" id="UP000825935"/>
    </source>
</evidence>
<feature type="region of interest" description="Disordered" evidence="10">
    <location>
        <begin position="376"/>
        <end position="398"/>
    </location>
</feature>
<evidence type="ECO:0000256" key="4">
    <source>
        <dbReference type="ARBA" id="ARBA00022723"/>
    </source>
</evidence>
<feature type="compositionally biased region" description="Basic residues" evidence="10">
    <location>
        <begin position="842"/>
        <end position="851"/>
    </location>
</feature>
<dbReference type="Pfam" id="PF23007">
    <property type="entry name" value="DnaA_N-like_STI"/>
    <property type="match status" value="1"/>
</dbReference>
<dbReference type="PANTHER" id="PTHR11669">
    <property type="entry name" value="REPLICATION FACTOR C / DNA POLYMERASE III GAMMA-TAU SUBUNIT"/>
    <property type="match status" value="1"/>
</dbReference>
<evidence type="ECO:0000256" key="5">
    <source>
        <dbReference type="ARBA" id="ARBA00022741"/>
    </source>
</evidence>
<dbReference type="GO" id="GO:0005663">
    <property type="term" value="C:DNA replication factor C complex"/>
    <property type="evidence" value="ECO:0007669"/>
    <property type="project" value="TreeGrafter"/>
</dbReference>
<keyword evidence="13" id="KW-1185">Reference proteome</keyword>
<evidence type="ECO:0000256" key="7">
    <source>
        <dbReference type="ARBA" id="ARBA00022840"/>
    </source>
</evidence>
<dbReference type="InterPro" id="IPR003593">
    <property type="entry name" value="AAA+_ATPase"/>
</dbReference>
<evidence type="ECO:0000256" key="9">
    <source>
        <dbReference type="ARBA" id="ARBA00049244"/>
    </source>
</evidence>
<comment type="catalytic activity">
    <reaction evidence="9">
        <text>DNA(n) + a 2'-deoxyribonucleoside 5'-triphosphate = DNA(n+1) + diphosphate</text>
        <dbReference type="Rhea" id="RHEA:22508"/>
        <dbReference type="Rhea" id="RHEA-COMP:17339"/>
        <dbReference type="Rhea" id="RHEA-COMP:17340"/>
        <dbReference type="ChEBI" id="CHEBI:33019"/>
        <dbReference type="ChEBI" id="CHEBI:61560"/>
        <dbReference type="ChEBI" id="CHEBI:173112"/>
        <dbReference type="EC" id="2.7.7.7"/>
    </reaction>
</comment>
<comment type="caution">
    <text evidence="12">The sequence shown here is derived from an EMBL/GenBank/DDBJ whole genome shotgun (WGS) entry which is preliminary data.</text>
</comment>